<evidence type="ECO:0000259" key="9">
    <source>
        <dbReference type="PROSITE" id="PS50250"/>
    </source>
</evidence>
<dbReference type="Pfam" id="PF01302">
    <property type="entry name" value="CAP_GLY"/>
    <property type="match status" value="1"/>
</dbReference>
<feature type="compositionally biased region" description="Low complexity" evidence="6">
    <location>
        <begin position="1602"/>
        <end position="1611"/>
    </location>
</feature>
<evidence type="ECO:0000259" key="8">
    <source>
        <dbReference type="PROSITE" id="PS50245"/>
    </source>
</evidence>
<feature type="region of interest" description="Disordered" evidence="6">
    <location>
        <begin position="1196"/>
        <end position="1235"/>
    </location>
</feature>
<dbReference type="Gene3D" id="2.30.30.190">
    <property type="entry name" value="CAP Gly-rich-like domain"/>
    <property type="match status" value="1"/>
</dbReference>
<dbReference type="GO" id="GO:0016282">
    <property type="term" value="C:eukaryotic 43S preinitiation complex"/>
    <property type="evidence" value="ECO:0007669"/>
    <property type="project" value="UniProtKB-UniRule"/>
</dbReference>
<feature type="compositionally biased region" description="Polar residues" evidence="6">
    <location>
        <begin position="346"/>
        <end position="361"/>
    </location>
</feature>
<evidence type="ECO:0000256" key="3">
    <source>
        <dbReference type="ARBA" id="ARBA00022917"/>
    </source>
</evidence>
<feature type="region of interest" description="Disordered" evidence="6">
    <location>
        <begin position="662"/>
        <end position="682"/>
    </location>
</feature>
<feature type="compositionally biased region" description="Polar residues" evidence="6">
    <location>
        <begin position="289"/>
        <end position="319"/>
    </location>
</feature>
<feature type="compositionally biased region" description="Acidic residues" evidence="6">
    <location>
        <begin position="1429"/>
        <end position="1449"/>
    </location>
</feature>
<dbReference type="InterPro" id="IPR036390">
    <property type="entry name" value="WH_DNA-bd_sf"/>
</dbReference>
<keyword evidence="1 4" id="KW-0963">Cytoplasm</keyword>
<feature type="coiled-coil region" evidence="5">
    <location>
        <begin position="1535"/>
        <end position="1595"/>
    </location>
</feature>
<dbReference type="GO" id="GO:0031369">
    <property type="term" value="F:translation initiation factor binding"/>
    <property type="evidence" value="ECO:0007669"/>
    <property type="project" value="InterPro"/>
</dbReference>
<dbReference type="SUPFAM" id="SSF74924">
    <property type="entry name" value="Cap-Gly domain"/>
    <property type="match status" value="1"/>
</dbReference>
<feature type="compositionally biased region" description="Basic and acidic residues" evidence="6">
    <location>
        <begin position="1221"/>
        <end position="1235"/>
    </location>
</feature>
<gene>
    <name evidence="4" type="primary">NIP1</name>
    <name evidence="10" type="ORF">NLI96_g10871</name>
</gene>
<keyword evidence="3 4" id="KW-0648">Protein biosynthesis</keyword>
<comment type="subcellular location">
    <subcellularLocation>
        <location evidence="4">Cytoplasm</location>
    </subcellularLocation>
</comment>
<feature type="compositionally biased region" description="Low complexity" evidence="6">
    <location>
        <begin position="87"/>
        <end position="104"/>
    </location>
</feature>
<feature type="coiled-coil region" evidence="5">
    <location>
        <begin position="451"/>
        <end position="629"/>
    </location>
</feature>
<feature type="compositionally biased region" description="Polar residues" evidence="6">
    <location>
        <begin position="256"/>
        <end position="280"/>
    </location>
</feature>
<feature type="compositionally biased region" description="Basic and acidic residues" evidence="6">
    <location>
        <begin position="2158"/>
        <end position="2177"/>
    </location>
</feature>
<comment type="caution">
    <text evidence="10">The sequence shown here is derived from an EMBL/GenBank/DDBJ whole genome shotgun (WGS) entry which is preliminary data.</text>
</comment>
<evidence type="ECO:0000313" key="11">
    <source>
        <dbReference type="Proteomes" id="UP001212997"/>
    </source>
</evidence>
<dbReference type="GO" id="GO:0001732">
    <property type="term" value="P:formation of cytoplasmic translation initiation complex"/>
    <property type="evidence" value="ECO:0007669"/>
    <property type="project" value="UniProtKB-UniRule"/>
</dbReference>
<feature type="compositionally biased region" description="Polar residues" evidence="6">
    <location>
        <begin position="46"/>
        <end position="63"/>
    </location>
</feature>
<feature type="domain" description="PCI" evidence="9">
    <location>
        <begin position="1948"/>
        <end position="2121"/>
    </location>
</feature>
<keyword evidence="5" id="KW-0175">Coiled coil</keyword>
<dbReference type="FunFam" id="1.10.10.10:FF:000300">
    <property type="entry name" value="Eukaryotic translation initiation factor 3 subunit C"/>
    <property type="match status" value="1"/>
</dbReference>
<dbReference type="PROSITE" id="PS50250">
    <property type="entry name" value="PCI"/>
    <property type="match status" value="1"/>
</dbReference>
<dbReference type="EMBL" id="JANAWD010000660">
    <property type="protein sequence ID" value="KAJ3476852.1"/>
    <property type="molecule type" value="Genomic_DNA"/>
</dbReference>
<dbReference type="InterPro" id="IPR036859">
    <property type="entry name" value="CAP-Gly_dom_sf"/>
</dbReference>
<feature type="region of interest" description="Disordered" evidence="6">
    <location>
        <begin position="1"/>
        <end position="118"/>
    </location>
</feature>
<dbReference type="InterPro" id="IPR000717">
    <property type="entry name" value="PCI_dom"/>
</dbReference>
<accession>A0AAD5UX98</accession>
<evidence type="ECO:0000256" key="5">
    <source>
        <dbReference type="SAM" id="Coils"/>
    </source>
</evidence>
<keyword evidence="2 4" id="KW-0396">Initiation factor</keyword>
<dbReference type="SMART" id="SM00088">
    <property type="entry name" value="PINT"/>
    <property type="match status" value="1"/>
</dbReference>
<feature type="compositionally biased region" description="Pro residues" evidence="6">
    <location>
        <begin position="1155"/>
        <end position="1165"/>
    </location>
</feature>
<keyword evidence="7" id="KW-0472">Membrane</keyword>
<feature type="domain" description="CAP-Gly" evidence="8">
    <location>
        <begin position="140"/>
        <end position="185"/>
    </location>
</feature>
<evidence type="ECO:0000256" key="6">
    <source>
        <dbReference type="SAM" id="MobiDB-lite"/>
    </source>
</evidence>
<protein>
    <recommendedName>
        <fullName evidence="4">Eukaryotic translation initiation factor 3 subunit C</fullName>
        <shortName evidence="4">eIF3c</shortName>
    </recommendedName>
    <alternativeName>
        <fullName evidence="4">Eukaryotic translation initiation factor 3 93 kDa subunit homolog</fullName>
        <shortName evidence="4">eIF3 p93</shortName>
    </alternativeName>
    <alternativeName>
        <fullName evidence="4">Translation initiation factor eIF3, p93 subunit homolog</fullName>
    </alternativeName>
</protein>
<reference evidence="10" key="1">
    <citation type="submission" date="2022-07" db="EMBL/GenBank/DDBJ databases">
        <title>Genome Sequence of Physisporinus lineatus.</title>
        <authorList>
            <person name="Buettner E."/>
        </authorList>
    </citation>
    <scope>NUCLEOTIDE SEQUENCE</scope>
    <source>
        <strain evidence="10">VT162</strain>
    </source>
</reference>
<dbReference type="SUPFAM" id="SSF46785">
    <property type="entry name" value="Winged helix' DNA-binding domain"/>
    <property type="match status" value="1"/>
</dbReference>
<feature type="region of interest" description="Disordered" evidence="6">
    <location>
        <begin position="1152"/>
        <end position="1176"/>
    </location>
</feature>
<dbReference type="PROSITE" id="PS00845">
    <property type="entry name" value="CAP_GLY_1"/>
    <property type="match status" value="1"/>
</dbReference>
<dbReference type="GO" id="GO:0003743">
    <property type="term" value="F:translation initiation factor activity"/>
    <property type="evidence" value="ECO:0007669"/>
    <property type="project" value="UniProtKB-UniRule"/>
</dbReference>
<dbReference type="Pfam" id="PF26569">
    <property type="entry name" value="EIF3CL_C"/>
    <property type="match status" value="1"/>
</dbReference>
<comment type="subunit">
    <text evidence="4">Component of the eukaryotic translation initiation factor 3 (eIF-3) complex.</text>
</comment>
<feature type="region of interest" description="Disordered" evidence="6">
    <location>
        <begin position="792"/>
        <end position="812"/>
    </location>
</feature>
<evidence type="ECO:0000256" key="2">
    <source>
        <dbReference type="ARBA" id="ARBA00022540"/>
    </source>
</evidence>
<dbReference type="PANTHER" id="PTHR13937:SF0">
    <property type="entry name" value="EUKARYOTIC TRANSLATION INITIATION FACTOR 3 SUBUNIT C-RELATED"/>
    <property type="match status" value="1"/>
</dbReference>
<feature type="region of interest" description="Disordered" evidence="6">
    <location>
        <begin position="1596"/>
        <end position="1627"/>
    </location>
</feature>
<feature type="compositionally biased region" description="Basic and acidic residues" evidence="6">
    <location>
        <begin position="1471"/>
        <end position="1480"/>
    </location>
</feature>
<dbReference type="GO" id="GO:0003723">
    <property type="term" value="F:RNA binding"/>
    <property type="evidence" value="ECO:0007669"/>
    <property type="project" value="InterPro"/>
</dbReference>
<feature type="region of interest" description="Disordered" evidence="6">
    <location>
        <begin position="963"/>
        <end position="1011"/>
    </location>
</feature>
<feature type="compositionally biased region" description="Low complexity" evidence="6">
    <location>
        <begin position="196"/>
        <end position="220"/>
    </location>
</feature>
<dbReference type="HAMAP" id="MF_03002">
    <property type="entry name" value="eIF3c"/>
    <property type="match status" value="1"/>
</dbReference>
<feature type="region of interest" description="Disordered" evidence="6">
    <location>
        <begin position="1385"/>
        <end position="1480"/>
    </location>
</feature>
<dbReference type="PROSITE" id="PS50245">
    <property type="entry name" value="CAP_GLY_2"/>
    <property type="match status" value="1"/>
</dbReference>
<dbReference type="InterPro" id="IPR000938">
    <property type="entry name" value="CAP-Gly_domain"/>
</dbReference>
<evidence type="ECO:0000256" key="4">
    <source>
        <dbReference type="HAMAP-Rule" id="MF_03002"/>
    </source>
</evidence>
<dbReference type="Proteomes" id="UP001212997">
    <property type="component" value="Unassembled WGS sequence"/>
</dbReference>
<evidence type="ECO:0000313" key="10">
    <source>
        <dbReference type="EMBL" id="KAJ3476852.1"/>
    </source>
</evidence>
<comment type="function">
    <text evidence="4">Component of the eukaryotic translation initiation factor 3 (eIF-3) complex, which is involved in protein synthesis of a specialized repertoire of mRNAs and, together with other initiation factors, stimulates binding of mRNA and methionyl-tRNAi to the 40S ribosome. The eIF-3 complex specifically targets and initiates translation of a subset of mRNAs involved in cell proliferation.</text>
</comment>
<dbReference type="Pfam" id="PF01399">
    <property type="entry name" value="PCI"/>
    <property type="match status" value="1"/>
</dbReference>
<evidence type="ECO:0000256" key="1">
    <source>
        <dbReference type="ARBA" id="ARBA00022490"/>
    </source>
</evidence>
<keyword evidence="7" id="KW-0812">Transmembrane</keyword>
<proteinExistence type="inferred from homology"/>
<feature type="compositionally biased region" description="Pro residues" evidence="6">
    <location>
        <begin position="378"/>
        <end position="387"/>
    </location>
</feature>
<feature type="transmembrane region" description="Helical" evidence="7">
    <location>
        <begin position="1252"/>
        <end position="1273"/>
    </location>
</feature>
<sequence>MRSASNATYQPPAPPDVEYAARAFADAMKANDPGHHRSHLPADPGPTSSVSLSPNAASHLNQTGRRSSVGRPSSVASHTSGVSASYSRGAGSSTPASARAASRTSDAHTKNPPRLSKPFEVGDYVRVESLGFEGIIRYVGEVANKNGIFAGIELSGGFAGKGKNDGSAQGVSYFKCPPNCGIFTTYDKLSLPTVGPTAVSRPSSVASSRSGRMTPSSSISLGNGRRTPSLGNGRITPSAQVGRRTPGAPQTVRPRNGTSYGPTKTPTRTIPKETNFTPGSRASKYAGMTATQLNSRASGSTSPTRKASSATSPTRSSLPSPKHAPNHLPSPARSTSSPFGTPKGGRTSNVGLGSLNLTPSKTRMVVAPRPRIPSAIAMPPPSTPPVHSPSTRSISLDDPIGRPLFSDSDLQLSDLEANNQAIAERMSEIFAGRMASPSLGRLSRPASSVSLVSGVDELSDLRAEVERLRARLDATENENERLRGTAEGADELSSRLSTLTEERDQAAAKLSELEDSLRTRERLLSEKDGKIEGLERAAQEASLGLEKVRKDAEARSLELETKLEASETLVSRLKGTIEAKEGEQSENDVVLAAKNAEISLLEARVEKAYLELEEERRLLGGQVDELRQAGQETIALYEERLSVADARRYEIEDTIVSLQEQLRNQGAPQSPSTPSRHGSSATEIDNEALREQIQHLQSKISTLEDALEDTRAAAERDDVAIRDRIKRYKEREEHMRAELVEGRKEVERLSKEEERARLKLEEIGEALRESAVALENAQAEVEGLRNDVAHLEGLNAGNTSRSSDSGSKEDRAKLQQEIVELKSIVEDYEGLKIEHTTVEALLQQEQAELDREREINEELRQQLEGRTTELEAARKRLNRDLPLLQQDTNKPASPSKHDIASAKEEIKGLKHIVQQLQQESAALTKRNQVLEAENKLLSTETDQLREDLRSLEDNLEQSIAREEQALDQQSESPPLGDSTALQQQLRDQKSKLENESEQLRKRLSESEMKHARQIHDLNKEITELETLVEAKIYKEEDLERENEKLKGQLARLQKKSSRPDPVDEDVPGAVLATIGNGKSGTSLVSPSSSVGTMGEVVCEICERPGHDLFGCDLLNKNGAMNGVITSSLSQDDLFCEDFLAYLLNMSYASVAAQNAPPPSQQPRPDPALLTTEPPSADNIANDAAKINIVSPDFKENPATITSTQRPHPSIPGPLQGAPTKSPRDDQPKKRKETKEVSEDILGMLMFYLTRPAVAGGLLGVVNVGIISGVGYLAYTKPRLRQDLRVVSGTVAGIFAIVGVEGYISKLYATGVESEKPRVASDNARILDLTKKHLLRPGVLGGFVGLVNAAVLGTLGFVMYSNWDRRWDTRVVSSASVGLLTLWAGEGQAGDSDSDSESSDEELMSSGDEAPKAAAKPAMSRFLRSAGDDSSSDDSSSDSEEESEMSDDEPKEEKKKSRFLRTMSDDDDSEEDERRVVKSAKDKRLDEMEACGKTMDNGLKINDWVAISNEFDKLLRMVQRQQNVSEPVPPFFIRTITNLESSLNAALVKEKEAKKKMNASNAKAFTATRSKVKKVLKEHEKEVKAYQADPDAFEQEYSSLTSAQAAPVAPKPQKVKKPESGEDDDDDFTVDLREAFGGRRDPYQRIRVLLTLVSSRFDYNSSVATHMPIDLWLSAQKEVDQLISIVVQDRAYSIQEETEEYDELQERSPSTEKGGVVRIRGSLMSFVDRLDDEFTRSLQNIDPHGTEYVDRLKDEKGLYCTICRTQALYESTGQSEQLGRVIMRRLEHIYSKPDAVVQALESAVVASDIKPSITLASKVDTSALIHSLCIHLYKSSNSLLRTRAMLSHIYHYALHNKFHTARDMLLMSHLQESIYSADVATQILYNRTVVQLGLSAFRCGLIKESQMILQDIFATQRVKELLAQGVHQQRYQVLTPEQEKVERQRQLPFHMHINTELLEAAFLVSSMLVEIPLLASIDSEEQKRKAISKSFRRLLDFADRQVFTGPPESTRDHIMQASKALQDGDWEKCRDLIQGIKIWALMPESTSVKEMLANRIQEEGLRTYLFTYAPHYSTLSLALLSRTFSLPIRSVNSIVSKMIWNEELSASLDQAAGVVIFHRIELSRTQQVAQILSDKVSAMVDQNEKLLDQKLGGTTGWGDRGEGGKGDKRGEQTQERRGGARGGRGARFAQGLGNQMAGSQRGR</sequence>
<dbReference type="GO" id="GO:0005852">
    <property type="term" value="C:eukaryotic translation initiation factor 3 complex"/>
    <property type="evidence" value="ECO:0007669"/>
    <property type="project" value="UniProtKB-UniRule"/>
</dbReference>
<feature type="compositionally biased region" description="Polar residues" evidence="6">
    <location>
        <begin position="796"/>
        <end position="805"/>
    </location>
</feature>
<keyword evidence="7" id="KW-1133">Transmembrane helix</keyword>
<organism evidence="10 11">
    <name type="scientific">Meripilus lineatus</name>
    <dbReference type="NCBI Taxonomy" id="2056292"/>
    <lineage>
        <taxon>Eukaryota</taxon>
        <taxon>Fungi</taxon>
        <taxon>Dikarya</taxon>
        <taxon>Basidiomycota</taxon>
        <taxon>Agaricomycotina</taxon>
        <taxon>Agaricomycetes</taxon>
        <taxon>Polyporales</taxon>
        <taxon>Meripilaceae</taxon>
        <taxon>Meripilus</taxon>
    </lineage>
</organism>
<dbReference type="GO" id="GO:0033290">
    <property type="term" value="C:eukaryotic 48S preinitiation complex"/>
    <property type="evidence" value="ECO:0007669"/>
    <property type="project" value="UniProtKB-UniRule"/>
</dbReference>
<dbReference type="Pfam" id="PF05470">
    <property type="entry name" value="eIF-3c_N"/>
    <property type="match status" value="2"/>
</dbReference>
<dbReference type="SMART" id="SM01052">
    <property type="entry name" value="CAP_GLY"/>
    <property type="match status" value="1"/>
</dbReference>
<feature type="compositionally biased region" description="Acidic residues" evidence="6">
    <location>
        <begin position="1391"/>
        <end position="1402"/>
    </location>
</feature>
<comment type="similarity">
    <text evidence="4">Belongs to the eIF-3 subunit C family.</text>
</comment>
<evidence type="ECO:0000256" key="7">
    <source>
        <dbReference type="SAM" id="Phobius"/>
    </source>
</evidence>
<feature type="compositionally biased region" description="Basic and acidic residues" evidence="6">
    <location>
        <begin position="986"/>
        <end position="1011"/>
    </location>
</feature>
<feature type="region of interest" description="Disordered" evidence="6">
    <location>
        <begin position="2150"/>
        <end position="2202"/>
    </location>
</feature>
<feature type="region of interest" description="Disordered" evidence="6">
    <location>
        <begin position="193"/>
        <end position="393"/>
    </location>
</feature>
<name>A0AAD5UX98_9APHY</name>
<dbReference type="InterPro" id="IPR058999">
    <property type="entry name" value="EIF3CL_C"/>
</dbReference>
<dbReference type="InterPro" id="IPR008905">
    <property type="entry name" value="EIF3C_N_dom"/>
</dbReference>
<dbReference type="InterPro" id="IPR027516">
    <property type="entry name" value="EIF3C"/>
</dbReference>
<feature type="compositionally biased region" description="Low complexity" evidence="6">
    <location>
        <begin position="64"/>
        <end position="77"/>
    </location>
</feature>
<dbReference type="PANTHER" id="PTHR13937">
    <property type="entry name" value="EUKARYOTIC TRANSLATION INITATION FACTOR 3, SUBUNIT 8 EIF3S8 -RELATED"/>
    <property type="match status" value="1"/>
</dbReference>
<keyword evidence="11" id="KW-1185">Reference proteome</keyword>
<feature type="transmembrane region" description="Helical" evidence="7">
    <location>
        <begin position="1338"/>
        <end position="1359"/>
    </location>
</feature>